<feature type="region of interest" description="Disordered" evidence="9">
    <location>
        <begin position="170"/>
        <end position="191"/>
    </location>
</feature>
<reference evidence="11 12" key="1">
    <citation type="submission" date="2019-11" db="EMBL/GenBank/DDBJ databases">
        <title>Identification of a novel strain.</title>
        <authorList>
            <person name="Xu Q."/>
            <person name="Wang G."/>
        </authorList>
    </citation>
    <scope>NUCLEOTIDE SEQUENCE [LARGE SCALE GENOMIC DNA]</scope>
    <source>
        <strain evidence="12">xq</strain>
    </source>
</reference>
<evidence type="ECO:0000256" key="3">
    <source>
        <dbReference type="ARBA" id="ARBA00022643"/>
    </source>
</evidence>
<keyword evidence="5 7" id="KW-0560">Oxidoreductase</keyword>
<comment type="similarity">
    <text evidence="1 7">Belongs to the nitroreductase family.</text>
</comment>
<sequence length="191" mass="20863">MENPVISFLAKRRSVKPDRLVAPGPTDTELETILTIASRVPDHKKLAPWRFILIEGDARARLGDVVAEACVAAEKEPPSHVRLETERTRLMRAPLVIAVVSRVTPHRSAPEWEQVLSAGAACFNLCLAANALGYGTSWITEWIAYNKAVGAALGLGENERIAGFVYVGTPSEPSDERERPALTDIVSRWPG</sequence>
<evidence type="ECO:0000313" key="11">
    <source>
        <dbReference type="EMBL" id="MTD96228.1"/>
    </source>
</evidence>
<comment type="caution">
    <text evidence="11">The sequence shown here is derived from an EMBL/GenBank/DDBJ whole genome shotgun (WGS) entry which is preliminary data.</text>
</comment>
<protein>
    <recommendedName>
        <fullName evidence="7">Putative NAD(P)H nitroreductase</fullName>
        <ecNumber evidence="7">1.-.-.-</ecNumber>
    </recommendedName>
</protein>
<feature type="domain" description="Nitroreductase" evidence="10">
    <location>
        <begin position="10"/>
        <end position="168"/>
    </location>
</feature>
<dbReference type="Gene3D" id="3.40.109.10">
    <property type="entry name" value="NADH Oxidase"/>
    <property type="match status" value="1"/>
</dbReference>
<dbReference type="Proteomes" id="UP000440694">
    <property type="component" value="Unassembled WGS sequence"/>
</dbReference>
<comment type="cofactor">
    <cofactor evidence="8">
        <name>FMN</name>
        <dbReference type="ChEBI" id="CHEBI:58210"/>
    </cofactor>
    <text evidence="8">Binds 1 FMN per subunit.</text>
</comment>
<dbReference type="InterPro" id="IPR029479">
    <property type="entry name" value="Nitroreductase"/>
</dbReference>
<evidence type="ECO:0000313" key="12">
    <source>
        <dbReference type="Proteomes" id="UP000440694"/>
    </source>
</evidence>
<dbReference type="InterPro" id="IPR026021">
    <property type="entry name" value="YdjA-like"/>
</dbReference>
<feature type="binding site" description="in other chain" evidence="8">
    <location>
        <begin position="138"/>
        <end position="140"/>
    </location>
    <ligand>
        <name>FMN</name>
        <dbReference type="ChEBI" id="CHEBI:58210"/>
        <note>ligand shared between dimeric partners</note>
    </ligand>
</feature>
<keyword evidence="2 7" id="KW-0285">Flavoprotein</keyword>
<keyword evidence="3 7" id="KW-0288">FMN</keyword>
<evidence type="ECO:0000256" key="4">
    <source>
        <dbReference type="ARBA" id="ARBA00022857"/>
    </source>
</evidence>
<dbReference type="PIRSF" id="PIRSF000232">
    <property type="entry name" value="YdjA"/>
    <property type="match status" value="1"/>
</dbReference>
<dbReference type="EC" id="1.-.-.-" evidence="7"/>
<evidence type="ECO:0000259" key="10">
    <source>
        <dbReference type="Pfam" id="PF00881"/>
    </source>
</evidence>
<evidence type="ECO:0000256" key="9">
    <source>
        <dbReference type="SAM" id="MobiDB-lite"/>
    </source>
</evidence>
<evidence type="ECO:0000256" key="6">
    <source>
        <dbReference type="ARBA" id="ARBA00023027"/>
    </source>
</evidence>
<evidence type="ECO:0000256" key="1">
    <source>
        <dbReference type="ARBA" id="ARBA00007118"/>
    </source>
</evidence>
<dbReference type="AlphaFoldDB" id="A0A6I3KPL6"/>
<accession>A0A6I3KPL6</accession>
<dbReference type="SUPFAM" id="SSF55469">
    <property type="entry name" value="FMN-dependent nitroreductase-like"/>
    <property type="match status" value="1"/>
</dbReference>
<feature type="binding site" description="in other chain" evidence="8">
    <location>
        <begin position="12"/>
        <end position="14"/>
    </location>
    <ligand>
        <name>FMN</name>
        <dbReference type="ChEBI" id="CHEBI:58210"/>
        <note>ligand shared between dimeric partners</note>
    </ligand>
</feature>
<evidence type="ECO:0000256" key="8">
    <source>
        <dbReference type="PIRSR" id="PIRSR000232-1"/>
    </source>
</evidence>
<proteinExistence type="inferred from homology"/>
<evidence type="ECO:0000256" key="2">
    <source>
        <dbReference type="ARBA" id="ARBA00022630"/>
    </source>
</evidence>
<keyword evidence="12" id="KW-1185">Reference proteome</keyword>
<feature type="binding site" evidence="8">
    <location>
        <position position="43"/>
    </location>
    <ligand>
        <name>FMN</name>
        <dbReference type="ChEBI" id="CHEBI:58210"/>
        <note>ligand shared between dimeric partners</note>
    </ligand>
</feature>
<dbReference type="InterPro" id="IPR000415">
    <property type="entry name" value="Nitroreductase-like"/>
</dbReference>
<dbReference type="Pfam" id="PF00881">
    <property type="entry name" value="Nitroreductase"/>
    <property type="match status" value="1"/>
</dbReference>
<evidence type="ECO:0000256" key="7">
    <source>
        <dbReference type="PIRNR" id="PIRNR000232"/>
    </source>
</evidence>
<dbReference type="EMBL" id="WMBQ01000002">
    <property type="protein sequence ID" value="MTD96228.1"/>
    <property type="molecule type" value="Genomic_DNA"/>
</dbReference>
<evidence type="ECO:0000256" key="5">
    <source>
        <dbReference type="ARBA" id="ARBA00023002"/>
    </source>
</evidence>
<dbReference type="InterPro" id="IPR052530">
    <property type="entry name" value="NAD(P)H_nitroreductase"/>
</dbReference>
<dbReference type="CDD" id="cd02135">
    <property type="entry name" value="YdjA-like"/>
    <property type="match status" value="1"/>
</dbReference>
<organism evidence="11 12">
    <name type="scientific">Hyphomicrobium album</name>
    <dbReference type="NCBI Taxonomy" id="2665159"/>
    <lineage>
        <taxon>Bacteria</taxon>
        <taxon>Pseudomonadati</taxon>
        <taxon>Pseudomonadota</taxon>
        <taxon>Alphaproteobacteria</taxon>
        <taxon>Hyphomicrobiales</taxon>
        <taxon>Hyphomicrobiaceae</taxon>
        <taxon>Hyphomicrobium</taxon>
    </lineage>
</organism>
<feature type="binding site" evidence="8">
    <location>
        <position position="39"/>
    </location>
    <ligand>
        <name>FMN</name>
        <dbReference type="ChEBI" id="CHEBI:58210"/>
        <note>ligand shared between dimeric partners</note>
    </ligand>
</feature>
<dbReference type="PANTHER" id="PTHR43821">
    <property type="entry name" value="NAD(P)H NITROREDUCTASE YDJA-RELATED"/>
    <property type="match status" value="1"/>
</dbReference>
<name>A0A6I3KPL6_9HYPH</name>
<gene>
    <name evidence="11" type="ORF">GIW81_17960</name>
</gene>
<dbReference type="PANTHER" id="PTHR43821:SF1">
    <property type="entry name" value="NAD(P)H NITROREDUCTASE YDJA-RELATED"/>
    <property type="match status" value="1"/>
</dbReference>
<keyword evidence="6 7" id="KW-0520">NAD</keyword>
<dbReference type="GO" id="GO:0016491">
    <property type="term" value="F:oxidoreductase activity"/>
    <property type="evidence" value="ECO:0007669"/>
    <property type="project" value="UniProtKB-UniRule"/>
</dbReference>
<keyword evidence="4 7" id="KW-0521">NADP</keyword>
<dbReference type="RefSeq" id="WP_154740676.1">
    <property type="nucleotide sequence ID" value="NZ_WMBQ01000002.1"/>
</dbReference>